<comment type="similarity">
    <text evidence="3">Belongs to the ATG2 family.</text>
</comment>
<dbReference type="Pfam" id="PF13329">
    <property type="entry name" value="ATG2_CAD"/>
    <property type="match status" value="1"/>
</dbReference>
<evidence type="ECO:0000256" key="8">
    <source>
        <dbReference type="ARBA" id="ARBA00023055"/>
    </source>
</evidence>
<dbReference type="Proteomes" id="UP001164746">
    <property type="component" value="Chromosome 11"/>
</dbReference>
<gene>
    <name evidence="13" type="ORF">MAR_002416</name>
</gene>
<evidence type="ECO:0000256" key="4">
    <source>
        <dbReference type="ARBA" id="ARBA00018070"/>
    </source>
</evidence>
<reference evidence="13" key="1">
    <citation type="submission" date="2022-11" db="EMBL/GenBank/DDBJ databases">
        <title>Centuries of genome instability and evolution in soft-shell clam transmissible cancer (bioRxiv).</title>
        <authorList>
            <person name="Hart S.F.M."/>
            <person name="Yonemitsu M.A."/>
            <person name="Giersch R.M."/>
            <person name="Beal B.F."/>
            <person name="Arriagada G."/>
            <person name="Davis B.W."/>
            <person name="Ostrander E.A."/>
            <person name="Goff S.P."/>
            <person name="Metzger M.J."/>
        </authorList>
    </citation>
    <scope>NUCLEOTIDE SEQUENCE</scope>
    <source>
        <strain evidence="13">MELC-2E11</strain>
        <tissue evidence="13">Siphon/mantle</tissue>
    </source>
</reference>
<dbReference type="PANTHER" id="PTHR13190">
    <property type="entry name" value="AUTOPHAGY-RELATED 2, ISOFORM A"/>
    <property type="match status" value="1"/>
</dbReference>
<evidence type="ECO:0000313" key="14">
    <source>
        <dbReference type="Proteomes" id="UP001164746"/>
    </source>
</evidence>
<comment type="subcellular location">
    <subcellularLocation>
        <location evidence="1">Endoplasmic reticulum membrane</location>
        <topology evidence="1">Peripheral membrane protein</topology>
    </subcellularLocation>
    <subcellularLocation>
        <location evidence="2">Preautophagosomal structure membrane</location>
        <topology evidence="2">Peripheral membrane protein</topology>
    </subcellularLocation>
</comment>
<feature type="region of interest" description="Disordered" evidence="12">
    <location>
        <begin position="212"/>
        <end position="232"/>
    </location>
</feature>
<protein>
    <recommendedName>
        <fullName evidence="4">Autophagy-related protein 2</fullName>
    </recommendedName>
</protein>
<evidence type="ECO:0000256" key="10">
    <source>
        <dbReference type="ARBA" id="ARBA00024479"/>
    </source>
</evidence>
<comment type="catalytic activity">
    <reaction evidence="10">
        <text>a 1,2-diacyl-sn-glycero-3-phospho-L-serine(in) = a 1,2-diacyl-sn-glycero-3-phospho-L-serine(out)</text>
        <dbReference type="Rhea" id="RHEA:38663"/>
        <dbReference type="ChEBI" id="CHEBI:57262"/>
    </reaction>
</comment>
<accession>A0ABY7FEH2</accession>
<keyword evidence="8" id="KW-0445">Lipid transport</keyword>
<sequence>MPWNFGNLGGMQDFLKKKACRYLLQHYLGQFLKQKLSLDQLSLDLYNGQGKITDLNLDVQAINEDLGSLAVPVELVDGFVECIAVSIPWSSLINDNTCLEVTGLELTLQPKQREDNGMMAGDMLSSMHSSMTTSLQLARECLESDSGTSQQPQQPIEGVQKFALMIDSVLSKIRVKLLNTVIRLEHQPGGTMFQSAMTSLASGASVYKSTIQSPNQSNLHKSTQSGLGTTPLSEPVHLATITGRQEIKLEIMCQFGGIHVLGASSRPMDVVDQARVERELQYQLQSGRVTSNNLASLQEYSLHGEDDDQFQSMMGRCQGPGSDMDSSFTSNYSTSSARTTSTAFSGQEPTSPINHYHVRVGFISLTLLHTTPGPPTDQPALDGMKEVATTFFQRVAGVTAAGILLGRPLTVECTQKSALRQVSTSVHVSLGVAEVVETLYGPRDQKPAHQHSEIEVPQ</sequence>
<dbReference type="EMBL" id="CP111022">
    <property type="protein sequence ID" value="WAR20578.1"/>
    <property type="molecule type" value="Genomic_DNA"/>
</dbReference>
<proteinExistence type="inferred from homology"/>
<name>A0ABY7FEH2_MYAAR</name>
<evidence type="ECO:0000256" key="7">
    <source>
        <dbReference type="ARBA" id="ARBA00023006"/>
    </source>
</evidence>
<keyword evidence="14" id="KW-1185">Reference proteome</keyword>
<comment type="catalytic activity">
    <reaction evidence="11">
        <text>a 1,2-diacyl-sn-glycero-3-phosphoethanolamine(in) = a 1,2-diacyl-sn-glycero-3-phosphoethanolamine(out)</text>
        <dbReference type="Rhea" id="RHEA:38895"/>
        <dbReference type="ChEBI" id="CHEBI:64612"/>
    </reaction>
</comment>
<evidence type="ECO:0000256" key="12">
    <source>
        <dbReference type="SAM" id="MobiDB-lite"/>
    </source>
</evidence>
<keyword evidence="9" id="KW-0472">Membrane</keyword>
<evidence type="ECO:0000256" key="2">
    <source>
        <dbReference type="ARBA" id="ARBA00004623"/>
    </source>
</evidence>
<dbReference type="PANTHER" id="PTHR13190:SF1">
    <property type="entry name" value="AUTOPHAGY-RELATED 2, ISOFORM A"/>
    <property type="match status" value="1"/>
</dbReference>
<evidence type="ECO:0000313" key="13">
    <source>
        <dbReference type="EMBL" id="WAR20578.1"/>
    </source>
</evidence>
<evidence type="ECO:0000256" key="11">
    <source>
        <dbReference type="ARBA" id="ARBA00024615"/>
    </source>
</evidence>
<evidence type="ECO:0000256" key="5">
    <source>
        <dbReference type="ARBA" id="ARBA00022448"/>
    </source>
</evidence>
<keyword evidence="6" id="KW-0256">Endoplasmic reticulum</keyword>
<feature type="non-terminal residue" evidence="13">
    <location>
        <position position="458"/>
    </location>
</feature>
<keyword evidence="5" id="KW-0813">Transport</keyword>
<evidence type="ECO:0000256" key="3">
    <source>
        <dbReference type="ARBA" id="ARBA00009714"/>
    </source>
</evidence>
<evidence type="ECO:0000256" key="9">
    <source>
        <dbReference type="ARBA" id="ARBA00023136"/>
    </source>
</evidence>
<keyword evidence="7" id="KW-0072">Autophagy</keyword>
<organism evidence="13 14">
    <name type="scientific">Mya arenaria</name>
    <name type="common">Soft-shell clam</name>
    <dbReference type="NCBI Taxonomy" id="6604"/>
    <lineage>
        <taxon>Eukaryota</taxon>
        <taxon>Metazoa</taxon>
        <taxon>Spiralia</taxon>
        <taxon>Lophotrochozoa</taxon>
        <taxon>Mollusca</taxon>
        <taxon>Bivalvia</taxon>
        <taxon>Autobranchia</taxon>
        <taxon>Heteroconchia</taxon>
        <taxon>Euheterodonta</taxon>
        <taxon>Imparidentia</taxon>
        <taxon>Neoheterodontei</taxon>
        <taxon>Myida</taxon>
        <taxon>Myoidea</taxon>
        <taxon>Myidae</taxon>
        <taxon>Mya</taxon>
    </lineage>
</organism>
<evidence type="ECO:0000256" key="6">
    <source>
        <dbReference type="ARBA" id="ARBA00022824"/>
    </source>
</evidence>
<dbReference type="InterPro" id="IPR026849">
    <property type="entry name" value="ATG2"/>
</dbReference>
<evidence type="ECO:0000256" key="1">
    <source>
        <dbReference type="ARBA" id="ARBA00004406"/>
    </source>
</evidence>